<dbReference type="GO" id="GO:0005509">
    <property type="term" value="F:calcium ion binding"/>
    <property type="evidence" value="ECO:0007669"/>
    <property type="project" value="UniProtKB-UniRule"/>
</dbReference>
<keyword evidence="13" id="KW-1185">Reference proteome</keyword>
<evidence type="ECO:0000256" key="10">
    <source>
        <dbReference type="SAM" id="Phobius"/>
    </source>
</evidence>
<evidence type="ECO:0000256" key="7">
    <source>
        <dbReference type="ARBA" id="ARBA00023180"/>
    </source>
</evidence>
<sequence length="410" mass="44597">MQDLCIIYSIDKGSPRQTAYCRVNIQVLDINDNPPKFVYPTQMNHTIHFSPWNTPGSPLLKLTAVDNDAGVNAEKIFLIAEGNEKGIFQLDIQTGDLSLKPGLDPLKVAGRYNLKLEVRDDGSPSLSSFTYITVILDASRPPPSPSVFPSGKKPIDHTPVKGPNQNFKPSRNQRDQQLPYTDARRPPTESHPEWIDSGIGGSIFGGEHTLILIICLSAIATMLVLILFIILAWMRRRSLLASTRRGGHRMSPGGQGHLKNVFIESTPRAINIGSSGSWGDGGKMDENLANETLGKRSSPVYWLKASTGSKGALDGKNIHLQPVKSSGSDFSDDTLPPSMFRGDPQQANNCLYATSPARQVVYHNSNISGPAPVITCDNRGDTYLSIPSTSFSGVPTKYIVDFPVGSGKDK</sequence>
<feature type="region of interest" description="Disordered" evidence="9">
    <location>
        <begin position="140"/>
        <end position="194"/>
    </location>
</feature>
<dbReference type="PROSITE" id="PS50268">
    <property type="entry name" value="CADHERIN_2"/>
    <property type="match status" value="2"/>
</dbReference>
<dbReference type="Gene3D" id="2.60.40.60">
    <property type="entry name" value="Cadherins"/>
    <property type="match status" value="2"/>
</dbReference>
<evidence type="ECO:0000256" key="3">
    <source>
        <dbReference type="ARBA" id="ARBA00022737"/>
    </source>
</evidence>
<keyword evidence="2 10" id="KW-0812">Transmembrane</keyword>
<evidence type="ECO:0000256" key="5">
    <source>
        <dbReference type="ARBA" id="ARBA00022989"/>
    </source>
</evidence>
<dbReference type="InterPro" id="IPR002126">
    <property type="entry name" value="Cadherin-like_dom"/>
</dbReference>
<accession>A0A0R3TTV3</accession>
<dbReference type="PROSITE" id="PS00232">
    <property type="entry name" value="CADHERIN_1"/>
    <property type="match status" value="1"/>
</dbReference>
<dbReference type="STRING" id="102285.A0A0R3TTV3"/>
<dbReference type="SMART" id="SM00112">
    <property type="entry name" value="CA"/>
    <property type="match status" value="1"/>
</dbReference>
<name>A0A0R3TTV3_RODNA</name>
<dbReference type="InterPro" id="IPR015919">
    <property type="entry name" value="Cadherin-like_sf"/>
</dbReference>
<feature type="transmembrane region" description="Helical" evidence="10">
    <location>
        <begin position="210"/>
        <end position="234"/>
    </location>
</feature>
<reference evidence="14" key="1">
    <citation type="submission" date="2017-02" db="UniProtKB">
        <authorList>
            <consortium name="WormBaseParasite"/>
        </authorList>
    </citation>
    <scope>IDENTIFICATION</scope>
</reference>
<reference evidence="12 13" key="2">
    <citation type="submission" date="2018-11" db="EMBL/GenBank/DDBJ databases">
        <authorList>
            <consortium name="Pathogen Informatics"/>
        </authorList>
    </citation>
    <scope>NUCLEOTIDE SEQUENCE [LARGE SCALE GENOMIC DNA]</scope>
</reference>
<dbReference type="PANTHER" id="PTHR24028:SF146">
    <property type="entry name" value="CADHERIN 96CB, ISOFORM D-RELATED"/>
    <property type="match status" value="1"/>
</dbReference>
<dbReference type="OrthoDB" id="6252479at2759"/>
<feature type="domain" description="Cadherin" evidence="11">
    <location>
        <begin position="41"/>
        <end position="147"/>
    </location>
</feature>
<dbReference type="Pfam" id="PF00028">
    <property type="entry name" value="Cadherin"/>
    <property type="match status" value="1"/>
</dbReference>
<dbReference type="InterPro" id="IPR020894">
    <property type="entry name" value="Cadherin_CS"/>
</dbReference>
<evidence type="ECO:0000256" key="1">
    <source>
        <dbReference type="ARBA" id="ARBA00004167"/>
    </source>
</evidence>
<evidence type="ECO:0000256" key="9">
    <source>
        <dbReference type="SAM" id="MobiDB-lite"/>
    </source>
</evidence>
<dbReference type="CDD" id="cd11304">
    <property type="entry name" value="Cadherin_repeat"/>
    <property type="match status" value="2"/>
</dbReference>
<dbReference type="SUPFAM" id="SSF49313">
    <property type="entry name" value="Cadherin-like"/>
    <property type="match status" value="1"/>
</dbReference>
<protein>
    <submittedName>
        <fullName evidence="14">Cadherin domain-containing protein</fullName>
    </submittedName>
</protein>
<feature type="domain" description="Cadherin" evidence="11">
    <location>
        <begin position="7"/>
        <end position="37"/>
    </location>
</feature>
<keyword evidence="7" id="KW-0325">Glycoprotein</keyword>
<dbReference type="WBParaSite" id="HNAJ_0001116201-mRNA-1">
    <property type="protein sequence ID" value="HNAJ_0001116201-mRNA-1"/>
    <property type="gene ID" value="HNAJ_0001116201"/>
</dbReference>
<dbReference type="InterPro" id="IPR050174">
    <property type="entry name" value="Protocadherin/Cadherin-CA"/>
</dbReference>
<keyword evidence="3" id="KW-0677">Repeat</keyword>
<keyword evidence="6 10" id="KW-0472">Membrane</keyword>
<dbReference type="GO" id="GO:0005886">
    <property type="term" value="C:plasma membrane"/>
    <property type="evidence" value="ECO:0007669"/>
    <property type="project" value="InterPro"/>
</dbReference>
<evidence type="ECO:0000313" key="12">
    <source>
        <dbReference type="EMBL" id="VDO09682.1"/>
    </source>
</evidence>
<keyword evidence="4 8" id="KW-0106">Calcium</keyword>
<evidence type="ECO:0000313" key="14">
    <source>
        <dbReference type="WBParaSite" id="HNAJ_0001116201-mRNA-1"/>
    </source>
</evidence>
<evidence type="ECO:0000256" key="6">
    <source>
        <dbReference type="ARBA" id="ARBA00023136"/>
    </source>
</evidence>
<evidence type="ECO:0000313" key="13">
    <source>
        <dbReference type="Proteomes" id="UP000278807"/>
    </source>
</evidence>
<organism evidence="14">
    <name type="scientific">Rodentolepis nana</name>
    <name type="common">Dwarf tapeworm</name>
    <name type="synonym">Hymenolepis nana</name>
    <dbReference type="NCBI Taxonomy" id="102285"/>
    <lineage>
        <taxon>Eukaryota</taxon>
        <taxon>Metazoa</taxon>
        <taxon>Spiralia</taxon>
        <taxon>Lophotrochozoa</taxon>
        <taxon>Platyhelminthes</taxon>
        <taxon>Cestoda</taxon>
        <taxon>Eucestoda</taxon>
        <taxon>Cyclophyllidea</taxon>
        <taxon>Hymenolepididae</taxon>
        <taxon>Rodentolepis</taxon>
    </lineage>
</organism>
<proteinExistence type="predicted"/>
<dbReference type="Proteomes" id="UP000278807">
    <property type="component" value="Unassembled WGS sequence"/>
</dbReference>
<evidence type="ECO:0000256" key="8">
    <source>
        <dbReference type="PROSITE-ProRule" id="PRU00043"/>
    </source>
</evidence>
<dbReference type="AlphaFoldDB" id="A0A0R3TTV3"/>
<dbReference type="EMBL" id="UZAE01013404">
    <property type="protein sequence ID" value="VDO09682.1"/>
    <property type="molecule type" value="Genomic_DNA"/>
</dbReference>
<gene>
    <name evidence="12" type="ORF">HNAJ_LOCUS11152</name>
</gene>
<evidence type="ECO:0000256" key="2">
    <source>
        <dbReference type="ARBA" id="ARBA00022692"/>
    </source>
</evidence>
<evidence type="ECO:0000259" key="11">
    <source>
        <dbReference type="PROSITE" id="PS50268"/>
    </source>
</evidence>
<feature type="compositionally biased region" description="Polar residues" evidence="9">
    <location>
        <begin position="163"/>
        <end position="179"/>
    </location>
</feature>
<keyword evidence="5 10" id="KW-1133">Transmembrane helix</keyword>
<comment type="subcellular location">
    <subcellularLocation>
        <location evidence="1">Membrane</location>
        <topology evidence="1">Single-pass membrane protein</topology>
    </subcellularLocation>
</comment>
<dbReference type="PANTHER" id="PTHR24028">
    <property type="entry name" value="CADHERIN-87A"/>
    <property type="match status" value="1"/>
</dbReference>
<feature type="compositionally biased region" description="Basic and acidic residues" evidence="9">
    <location>
        <begin position="182"/>
        <end position="194"/>
    </location>
</feature>
<dbReference type="GO" id="GO:0007156">
    <property type="term" value="P:homophilic cell adhesion via plasma membrane adhesion molecules"/>
    <property type="evidence" value="ECO:0007669"/>
    <property type="project" value="InterPro"/>
</dbReference>
<evidence type="ECO:0000256" key="4">
    <source>
        <dbReference type="ARBA" id="ARBA00022837"/>
    </source>
</evidence>